<dbReference type="Pfam" id="PF08448">
    <property type="entry name" value="PAS_4"/>
    <property type="match status" value="1"/>
</dbReference>
<dbReference type="Pfam" id="PF00672">
    <property type="entry name" value="HAMP"/>
    <property type="match status" value="1"/>
</dbReference>
<dbReference type="Pfam" id="PF00512">
    <property type="entry name" value="HisKA"/>
    <property type="match status" value="1"/>
</dbReference>
<name>A0A6H1TSS7_9CYAN</name>
<proteinExistence type="inferred from homology"/>
<dbReference type="KEGG" id="oxy:HCG48_01925"/>
<evidence type="ECO:0000256" key="11">
    <source>
        <dbReference type="ARBA" id="ARBA00023136"/>
    </source>
</evidence>
<evidence type="ECO:0000256" key="7">
    <source>
        <dbReference type="ARBA" id="ARBA00022741"/>
    </source>
</evidence>
<evidence type="ECO:0000256" key="4">
    <source>
        <dbReference type="ARBA" id="ARBA00012438"/>
    </source>
</evidence>
<dbReference type="Gene3D" id="3.30.565.10">
    <property type="entry name" value="Histidine kinase-like ATPase, C-terminal domain"/>
    <property type="match status" value="1"/>
</dbReference>
<dbReference type="InterPro" id="IPR003661">
    <property type="entry name" value="HisK_dim/P_dom"/>
</dbReference>
<dbReference type="SUPFAM" id="SSF158472">
    <property type="entry name" value="HAMP domain-like"/>
    <property type="match status" value="1"/>
</dbReference>
<feature type="transmembrane region" description="Helical" evidence="15">
    <location>
        <begin position="15"/>
        <end position="35"/>
    </location>
</feature>
<dbReference type="GO" id="GO:0005524">
    <property type="term" value="F:ATP binding"/>
    <property type="evidence" value="ECO:0007669"/>
    <property type="project" value="UniProtKB-KW"/>
</dbReference>
<evidence type="ECO:0000256" key="2">
    <source>
        <dbReference type="ARBA" id="ARBA00004370"/>
    </source>
</evidence>
<dbReference type="InterPro" id="IPR003594">
    <property type="entry name" value="HATPase_dom"/>
</dbReference>
<organism evidence="18 19">
    <name type="scientific">Oxynema aestuarii AP17</name>
    <dbReference type="NCBI Taxonomy" id="2064643"/>
    <lineage>
        <taxon>Bacteria</taxon>
        <taxon>Bacillati</taxon>
        <taxon>Cyanobacteriota</taxon>
        <taxon>Cyanophyceae</taxon>
        <taxon>Oscillatoriophycideae</taxon>
        <taxon>Oscillatoriales</taxon>
        <taxon>Oscillatoriaceae</taxon>
        <taxon>Oxynema</taxon>
        <taxon>Oxynema aestuarii</taxon>
    </lineage>
</organism>
<dbReference type="InterPro" id="IPR013656">
    <property type="entry name" value="PAS_4"/>
</dbReference>
<feature type="coiled-coil region" evidence="14">
    <location>
        <begin position="229"/>
        <end position="256"/>
    </location>
</feature>
<evidence type="ECO:0000256" key="3">
    <source>
        <dbReference type="ARBA" id="ARBA00006402"/>
    </source>
</evidence>
<dbReference type="CDD" id="cd16922">
    <property type="entry name" value="HATPase_EvgS-ArcB-TorS-like"/>
    <property type="match status" value="1"/>
</dbReference>
<dbReference type="FunFam" id="1.10.287.130:FF:000038">
    <property type="entry name" value="Sensory transduction histidine kinase"/>
    <property type="match status" value="1"/>
</dbReference>
<dbReference type="GO" id="GO:0009927">
    <property type="term" value="F:histidine phosphotransfer kinase activity"/>
    <property type="evidence" value="ECO:0007669"/>
    <property type="project" value="TreeGrafter"/>
</dbReference>
<dbReference type="Proteomes" id="UP000500857">
    <property type="component" value="Chromosome"/>
</dbReference>
<dbReference type="PRINTS" id="PR00344">
    <property type="entry name" value="BCTRLSENSOR"/>
</dbReference>
<reference evidence="18 19" key="1">
    <citation type="submission" date="2020-04" db="EMBL/GenBank/DDBJ databases">
        <authorList>
            <person name="Basu S."/>
            <person name="Maruthanayagam V."/>
            <person name="Chakraborty S."/>
            <person name="Pramanik A."/>
            <person name="Mukherjee J."/>
            <person name="Brink B."/>
        </authorList>
    </citation>
    <scope>NUCLEOTIDE SEQUENCE [LARGE SCALE GENOMIC DNA]</scope>
    <source>
        <strain evidence="18 19">AP17</strain>
    </source>
</reference>
<dbReference type="Gene3D" id="6.10.340.10">
    <property type="match status" value="1"/>
</dbReference>
<dbReference type="RefSeq" id="WP_168567652.1">
    <property type="nucleotide sequence ID" value="NZ_CP051167.1"/>
</dbReference>
<dbReference type="FunFam" id="3.30.565.10:FF:000010">
    <property type="entry name" value="Sensor histidine kinase RcsC"/>
    <property type="match status" value="1"/>
</dbReference>
<evidence type="ECO:0000259" key="17">
    <source>
        <dbReference type="PROSITE" id="PS50885"/>
    </source>
</evidence>
<keyword evidence="14" id="KW-0175">Coiled coil</keyword>
<keyword evidence="6" id="KW-0808">Transferase</keyword>
<dbReference type="PROSITE" id="PS50109">
    <property type="entry name" value="HIS_KIN"/>
    <property type="match status" value="1"/>
</dbReference>
<feature type="domain" description="HAMP" evidence="17">
    <location>
        <begin position="192"/>
        <end position="244"/>
    </location>
</feature>
<keyword evidence="8" id="KW-0418">Kinase</keyword>
<dbReference type="PANTHER" id="PTHR43047:SF63">
    <property type="entry name" value="HISTIDINE KINASE"/>
    <property type="match status" value="1"/>
</dbReference>
<dbReference type="InterPro" id="IPR003660">
    <property type="entry name" value="HAMP_dom"/>
</dbReference>
<keyword evidence="9" id="KW-0067">ATP-binding</keyword>
<sequence>MGIFSWRQGSLATKLTLAMTSVVIVAVGSVTWLSLRRQQLSFRQELQQQAAIWVEALDLATSDVLNPLDSQAIAKIADRLGEDGLLVSGRIYRQDGRAIADIYENQLLLSDPQVDPFGEKLIDSDQVVYEWYADRLIAGKAVLADGQPIGAVSIGLSTEPLQLKMVTVRNQGLLVAAIAASVGAAIAVLLGRSIIGPLQEITAATEEFAEGDLTRHITVNSRDELGVLANSFNRMAEELRDLIESMAQRAEALHQSEAKNIALLNAIPDLMFEFSHDGTFVDFKGGRGDTILRPAGELLRKTVSDVLPAQLAKLYLKYVERTLQTREIQVFEYEWFINNKRRHFEARFVVSGENEVLAIVRDVTEGKLAQFELEQAKEAAEAANHAKSVFLANMSHELRTPLNAILGYSDLLREEVEDLGYEDLLPDLQKIRQAGLHLLSIISDVLDISKLEAGQMTLYLENFDIATLIAEVRTTVEPLVQKKNNTLSIHLARDLDSMYADRTKVKQILLNLLSNAANFTEKGSIVVNVRQDSPPNPAEANPGETLLFFSVSDTGIGMTLEQQEHIFEAFTQADNSTTRKYGGTGLGLAISQRFCELMGGEIIVESEANVGSTFTMRLPKMVVAEGGNGE</sequence>
<dbReference type="SUPFAM" id="SSF47384">
    <property type="entry name" value="Homodimeric domain of signal transducing histidine kinase"/>
    <property type="match status" value="1"/>
</dbReference>
<gene>
    <name evidence="18" type="ORF">HCG48_01925</name>
</gene>
<evidence type="ECO:0000313" key="18">
    <source>
        <dbReference type="EMBL" id="QIZ69495.1"/>
    </source>
</evidence>
<dbReference type="SMART" id="SM00388">
    <property type="entry name" value="HisKA"/>
    <property type="match status" value="1"/>
</dbReference>
<dbReference type="EC" id="2.7.13.3" evidence="4"/>
<dbReference type="GO" id="GO:0000155">
    <property type="term" value="F:phosphorelay sensor kinase activity"/>
    <property type="evidence" value="ECO:0007669"/>
    <property type="project" value="InterPro"/>
</dbReference>
<comment type="similarity">
    <text evidence="3">In the N-terminal section; belongs to the phytochrome family.</text>
</comment>
<dbReference type="Gene3D" id="1.10.287.130">
    <property type="match status" value="1"/>
</dbReference>
<feature type="domain" description="Histidine kinase" evidence="16">
    <location>
        <begin position="393"/>
        <end position="622"/>
    </location>
</feature>
<dbReference type="SMART" id="SM00387">
    <property type="entry name" value="HATPase_c"/>
    <property type="match status" value="1"/>
</dbReference>
<dbReference type="Pfam" id="PF02518">
    <property type="entry name" value="HATPase_c"/>
    <property type="match status" value="1"/>
</dbReference>
<dbReference type="InterPro" id="IPR036890">
    <property type="entry name" value="HATPase_C_sf"/>
</dbReference>
<feature type="transmembrane region" description="Helical" evidence="15">
    <location>
        <begin position="172"/>
        <end position="191"/>
    </location>
</feature>
<dbReference type="SUPFAM" id="SSF55785">
    <property type="entry name" value="PYP-like sensor domain (PAS domain)"/>
    <property type="match status" value="1"/>
</dbReference>
<keyword evidence="11 15" id="KW-0472">Membrane</keyword>
<evidence type="ECO:0000256" key="1">
    <source>
        <dbReference type="ARBA" id="ARBA00000085"/>
    </source>
</evidence>
<dbReference type="AlphaFoldDB" id="A0A6H1TSS7"/>
<keyword evidence="10" id="KW-0902">Two-component regulatory system</keyword>
<dbReference type="PROSITE" id="PS50885">
    <property type="entry name" value="HAMP"/>
    <property type="match status" value="1"/>
</dbReference>
<evidence type="ECO:0000256" key="14">
    <source>
        <dbReference type="SAM" id="Coils"/>
    </source>
</evidence>
<comment type="catalytic activity">
    <reaction evidence="1">
        <text>ATP + protein L-histidine = ADP + protein N-phospho-L-histidine.</text>
        <dbReference type="EC" id="2.7.13.3"/>
    </reaction>
</comment>
<keyword evidence="7" id="KW-0547">Nucleotide-binding</keyword>
<evidence type="ECO:0000256" key="15">
    <source>
        <dbReference type="SAM" id="Phobius"/>
    </source>
</evidence>
<evidence type="ECO:0000313" key="19">
    <source>
        <dbReference type="Proteomes" id="UP000500857"/>
    </source>
</evidence>
<dbReference type="InterPro" id="IPR004358">
    <property type="entry name" value="Sig_transdc_His_kin-like_C"/>
</dbReference>
<dbReference type="InterPro" id="IPR035965">
    <property type="entry name" value="PAS-like_dom_sf"/>
</dbReference>
<dbReference type="SMART" id="SM00304">
    <property type="entry name" value="HAMP"/>
    <property type="match status" value="1"/>
</dbReference>
<keyword evidence="19" id="KW-1185">Reference proteome</keyword>
<keyword evidence="12" id="KW-0131">Cell cycle</keyword>
<comment type="subcellular location">
    <subcellularLocation>
        <location evidence="2">Membrane</location>
    </subcellularLocation>
</comment>
<keyword evidence="5" id="KW-0597">Phosphoprotein</keyword>
<evidence type="ECO:0000259" key="16">
    <source>
        <dbReference type="PROSITE" id="PS50109"/>
    </source>
</evidence>
<evidence type="ECO:0000256" key="10">
    <source>
        <dbReference type="ARBA" id="ARBA00023012"/>
    </source>
</evidence>
<evidence type="ECO:0000256" key="13">
    <source>
        <dbReference type="ARBA" id="ARBA00074306"/>
    </source>
</evidence>
<dbReference type="PANTHER" id="PTHR43047">
    <property type="entry name" value="TWO-COMPONENT HISTIDINE PROTEIN KINASE"/>
    <property type="match status" value="1"/>
</dbReference>
<dbReference type="EMBL" id="CP051167">
    <property type="protein sequence ID" value="QIZ69495.1"/>
    <property type="molecule type" value="Genomic_DNA"/>
</dbReference>
<evidence type="ECO:0000256" key="6">
    <source>
        <dbReference type="ARBA" id="ARBA00022679"/>
    </source>
</evidence>
<dbReference type="InterPro" id="IPR005467">
    <property type="entry name" value="His_kinase_dom"/>
</dbReference>
<evidence type="ECO:0000256" key="8">
    <source>
        <dbReference type="ARBA" id="ARBA00022777"/>
    </source>
</evidence>
<accession>A0A6H1TSS7</accession>
<dbReference type="SUPFAM" id="SSF55874">
    <property type="entry name" value="ATPase domain of HSP90 chaperone/DNA topoisomerase II/histidine kinase"/>
    <property type="match status" value="1"/>
</dbReference>
<keyword evidence="15" id="KW-1133">Transmembrane helix</keyword>
<dbReference type="InterPro" id="IPR036097">
    <property type="entry name" value="HisK_dim/P_sf"/>
</dbReference>
<dbReference type="CDD" id="cd00082">
    <property type="entry name" value="HisKA"/>
    <property type="match status" value="1"/>
</dbReference>
<dbReference type="Gene3D" id="3.30.450.20">
    <property type="entry name" value="PAS domain"/>
    <property type="match status" value="1"/>
</dbReference>
<evidence type="ECO:0000256" key="9">
    <source>
        <dbReference type="ARBA" id="ARBA00022840"/>
    </source>
</evidence>
<dbReference type="GO" id="GO:0005886">
    <property type="term" value="C:plasma membrane"/>
    <property type="evidence" value="ECO:0007669"/>
    <property type="project" value="TreeGrafter"/>
</dbReference>
<protein>
    <recommendedName>
        <fullName evidence="13">Circadian input-output histidine kinase CikA</fullName>
        <ecNumber evidence="4">2.7.13.3</ecNumber>
    </recommendedName>
</protein>
<dbReference type="CDD" id="cd06225">
    <property type="entry name" value="HAMP"/>
    <property type="match status" value="1"/>
</dbReference>
<keyword evidence="15" id="KW-0812">Transmembrane</keyword>
<evidence type="ECO:0000256" key="12">
    <source>
        <dbReference type="ARBA" id="ARBA00023306"/>
    </source>
</evidence>
<evidence type="ECO:0000256" key="5">
    <source>
        <dbReference type="ARBA" id="ARBA00022553"/>
    </source>
</evidence>